<dbReference type="EMBL" id="LNXV01000037">
    <property type="protein sequence ID" value="KTC76563.1"/>
    <property type="molecule type" value="Genomic_DNA"/>
</dbReference>
<dbReference type="Proteomes" id="UP000054742">
    <property type="component" value="Unassembled WGS sequence"/>
</dbReference>
<keyword evidence="1" id="KW-0812">Transmembrane</keyword>
<feature type="transmembrane region" description="Helical" evidence="1">
    <location>
        <begin position="120"/>
        <end position="138"/>
    </location>
</feature>
<proteinExistence type="predicted"/>
<feature type="transmembrane region" description="Helical" evidence="1">
    <location>
        <begin position="144"/>
        <end position="163"/>
    </location>
</feature>
<dbReference type="PATRIC" id="fig|29422.6.peg.3462"/>
<accession>A0A0W0RZI1</accession>
<protein>
    <recommendedName>
        <fullName evidence="4">Conjugal transfer protein TraS</fullName>
    </recommendedName>
</protein>
<evidence type="ECO:0000256" key="1">
    <source>
        <dbReference type="SAM" id="Phobius"/>
    </source>
</evidence>
<sequence length="196" mass="22066">MNPQQLKQAIAEDIRTIKTLNPEIIPARSYYGGLVKGALSGFWKMFIILFLTLCYVIGSDEADPTTWSELFTSSSVISFFLSVVAILILLTPISFFVQFQFHLEKKLKTGALIRKKCSHISMVFFVVFASFCILFGSYASGQQIFFLLALSFFLSLGATHLVVNMELSRIGFSSLFTLFNEFFSKGKTISIEETQK</sequence>
<dbReference type="RefSeq" id="WP_058443222.1">
    <property type="nucleotide sequence ID" value="NZ_LNXV01000037.1"/>
</dbReference>
<feature type="transmembrane region" description="Helical" evidence="1">
    <location>
        <begin position="78"/>
        <end position="99"/>
    </location>
</feature>
<name>A0A0W0RZI1_9GAMM</name>
<evidence type="ECO:0008006" key="4">
    <source>
        <dbReference type="Google" id="ProtNLM"/>
    </source>
</evidence>
<dbReference type="OrthoDB" id="5651386at2"/>
<dbReference type="STRING" id="29422.Lbru_3276"/>
<dbReference type="AlphaFoldDB" id="A0A0W0RZI1"/>
<feature type="transmembrane region" description="Helical" evidence="1">
    <location>
        <begin position="38"/>
        <end position="58"/>
    </location>
</feature>
<organism evidence="2 3">
    <name type="scientific">Legionella brunensis</name>
    <dbReference type="NCBI Taxonomy" id="29422"/>
    <lineage>
        <taxon>Bacteria</taxon>
        <taxon>Pseudomonadati</taxon>
        <taxon>Pseudomonadota</taxon>
        <taxon>Gammaproteobacteria</taxon>
        <taxon>Legionellales</taxon>
        <taxon>Legionellaceae</taxon>
        <taxon>Legionella</taxon>
    </lineage>
</organism>
<comment type="caution">
    <text evidence="2">The sequence shown here is derived from an EMBL/GenBank/DDBJ whole genome shotgun (WGS) entry which is preliminary data.</text>
</comment>
<keyword evidence="1" id="KW-0472">Membrane</keyword>
<keyword evidence="1" id="KW-1133">Transmembrane helix</keyword>
<evidence type="ECO:0000313" key="3">
    <source>
        <dbReference type="Proteomes" id="UP000054742"/>
    </source>
</evidence>
<gene>
    <name evidence="2" type="ORF">Lbru_3276</name>
</gene>
<keyword evidence="3" id="KW-1185">Reference proteome</keyword>
<reference evidence="2 3" key="1">
    <citation type="submission" date="2015-11" db="EMBL/GenBank/DDBJ databases">
        <title>Genomic analysis of 38 Legionella species identifies large and diverse effector repertoires.</title>
        <authorList>
            <person name="Burstein D."/>
            <person name="Amaro F."/>
            <person name="Zusman T."/>
            <person name="Lifshitz Z."/>
            <person name="Cohen O."/>
            <person name="Gilbert J.A."/>
            <person name="Pupko T."/>
            <person name="Shuman H.A."/>
            <person name="Segal G."/>
        </authorList>
    </citation>
    <scope>NUCLEOTIDE SEQUENCE [LARGE SCALE GENOMIC DNA]</scope>
    <source>
        <strain evidence="2 3">ATCC 43878</strain>
    </source>
</reference>
<evidence type="ECO:0000313" key="2">
    <source>
        <dbReference type="EMBL" id="KTC76563.1"/>
    </source>
</evidence>